<organism evidence="1">
    <name type="scientific">freshwater metagenome</name>
    <dbReference type="NCBI Taxonomy" id="449393"/>
    <lineage>
        <taxon>unclassified sequences</taxon>
        <taxon>metagenomes</taxon>
        <taxon>ecological metagenomes</taxon>
    </lineage>
</organism>
<dbReference type="EMBL" id="CAEZYT010000101">
    <property type="protein sequence ID" value="CAB4743946.1"/>
    <property type="molecule type" value="Genomic_DNA"/>
</dbReference>
<name>A0A6J6TA12_9ZZZZ</name>
<protein>
    <submittedName>
        <fullName evidence="1">Unannotated protein</fullName>
    </submittedName>
</protein>
<accession>A0A6J6TA12</accession>
<proteinExistence type="predicted"/>
<gene>
    <name evidence="1" type="ORF">UFOPK2772_01191</name>
</gene>
<dbReference type="Pfam" id="PF19302">
    <property type="entry name" value="DUF5915"/>
    <property type="match status" value="1"/>
</dbReference>
<evidence type="ECO:0000313" key="1">
    <source>
        <dbReference type="EMBL" id="CAB4743946.1"/>
    </source>
</evidence>
<sequence>MPKSGWMVASHDGESVALDLALTPTLIEAGNVREVIRFIQERRKSDGFEISDRIKVRWNTDPAIVLAISSAASHISDEVLALEFTHDPSIPAEDNDLAISAILEKA</sequence>
<reference evidence="1" key="1">
    <citation type="submission" date="2020-05" db="EMBL/GenBank/DDBJ databases">
        <authorList>
            <person name="Chiriac C."/>
            <person name="Salcher M."/>
            <person name="Ghai R."/>
            <person name="Kavagutti S V."/>
        </authorList>
    </citation>
    <scope>NUCLEOTIDE SEQUENCE</scope>
</reference>
<dbReference type="AlphaFoldDB" id="A0A6J6TA12"/>